<dbReference type="EMBL" id="VDUZ01000041">
    <property type="protein sequence ID" value="TXL71608.1"/>
    <property type="molecule type" value="Genomic_DNA"/>
</dbReference>
<gene>
    <name evidence="2" type="ORF">FHP25_29155</name>
</gene>
<name>A0A5C8PDD5_9HYPH</name>
<sequence length="140" mass="15495">MELKTRDQIDAMAATSPADTHAARPAMTRRAKLERWAALLDAHSGCVRPLRGIEFLSPDQRASLRSADSPLALAASDPVLRAEGLRNDAFGHGSRFFELTSGEAHRLLCDCHYGGRMTPKELAFRLRFVARHPILSRFIG</sequence>
<evidence type="ECO:0000313" key="2">
    <source>
        <dbReference type="EMBL" id="TXL71608.1"/>
    </source>
</evidence>
<proteinExistence type="predicted"/>
<protein>
    <submittedName>
        <fullName evidence="2">Uncharacterized protein</fullName>
    </submittedName>
</protein>
<dbReference type="Proteomes" id="UP000321638">
    <property type="component" value="Unassembled WGS sequence"/>
</dbReference>
<reference evidence="2 3" key="1">
    <citation type="submission" date="2019-06" db="EMBL/GenBank/DDBJ databases">
        <title>New taxonomy in bacterial strain CC-CFT640, isolated from vineyard.</title>
        <authorList>
            <person name="Lin S.-Y."/>
            <person name="Tsai C.-F."/>
            <person name="Young C.-C."/>
        </authorList>
    </citation>
    <scope>NUCLEOTIDE SEQUENCE [LARGE SCALE GENOMIC DNA]</scope>
    <source>
        <strain evidence="2 3">CC-CFT640</strain>
    </source>
</reference>
<evidence type="ECO:0000256" key="1">
    <source>
        <dbReference type="SAM" id="MobiDB-lite"/>
    </source>
</evidence>
<dbReference type="OrthoDB" id="8281686at2"/>
<dbReference type="RefSeq" id="WP_147850520.1">
    <property type="nucleotide sequence ID" value="NZ_VDUZ01000041.1"/>
</dbReference>
<feature type="region of interest" description="Disordered" evidence="1">
    <location>
        <begin position="1"/>
        <end position="25"/>
    </location>
</feature>
<organism evidence="2 3">
    <name type="scientific">Vineibacter terrae</name>
    <dbReference type="NCBI Taxonomy" id="2586908"/>
    <lineage>
        <taxon>Bacteria</taxon>
        <taxon>Pseudomonadati</taxon>
        <taxon>Pseudomonadota</taxon>
        <taxon>Alphaproteobacteria</taxon>
        <taxon>Hyphomicrobiales</taxon>
        <taxon>Vineibacter</taxon>
    </lineage>
</organism>
<accession>A0A5C8PDD5</accession>
<comment type="caution">
    <text evidence="2">The sequence shown here is derived from an EMBL/GenBank/DDBJ whole genome shotgun (WGS) entry which is preliminary data.</text>
</comment>
<evidence type="ECO:0000313" key="3">
    <source>
        <dbReference type="Proteomes" id="UP000321638"/>
    </source>
</evidence>
<dbReference type="AlphaFoldDB" id="A0A5C8PDD5"/>
<keyword evidence="3" id="KW-1185">Reference proteome</keyword>